<feature type="region of interest" description="Disordered" evidence="2">
    <location>
        <begin position="483"/>
        <end position="508"/>
    </location>
</feature>
<dbReference type="Pfam" id="PF17921">
    <property type="entry name" value="Integrase_H2C2"/>
    <property type="match status" value="1"/>
</dbReference>
<feature type="compositionally biased region" description="Polar residues" evidence="2">
    <location>
        <begin position="483"/>
        <end position="498"/>
    </location>
</feature>
<dbReference type="Pfam" id="PF05380">
    <property type="entry name" value="Peptidase_A17"/>
    <property type="match status" value="1"/>
</dbReference>
<dbReference type="EnsemblMetazoa" id="PPA41725.1">
    <property type="protein sequence ID" value="PPA41725.1"/>
    <property type="gene ID" value="WBGene00280094"/>
</dbReference>
<keyword evidence="6" id="KW-1185">Reference proteome</keyword>
<dbReference type="PANTHER" id="PTHR47331:SF4">
    <property type="entry name" value="PEPTIDASE S1 DOMAIN-CONTAINING PROTEIN"/>
    <property type="match status" value="1"/>
</dbReference>
<evidence type="ECO:0000313" key="5">
    <source>
        <dbReference type="EnsemblMetazoa" id="PPA41725.1"/>
    </source>
</evidence>
<feature type="domain" description="DUF5641" evidence="4">
    <location>
        <begin position="1460"/>
        <end position="1546"/>
    </location>
</feature>
<evidence type="ECO:0000256" key="2">
    <source>
        <dbReference type="SAM" id="MobiDB-lite"/>
    </source>
</evidence>
<gene>
    <name evidence="5" type="primary">WBGene00280094</name>
</gene>
<evidence type="ECO:0000256" key="1">
    <source>
        <dbReference type="SAM" id="Coils"/>
    </source>
</evidence>
<evidence type="ECO:0000313" key="6">
    <source>
        <dbReference type="Proteomes" id="UP000005239"/>
    </source>
</evidence>
<proteinExistence type="predicted"/>
<dbReference type="Pfam" id="PF18701">
    <property type="entry name" value="DUF5641"/>
    <property type="match status" value="1"/>
</dbReference>
<feature type="region of interest" description="Disordered" evidence="2">
    <location>
        <begin position="384"/>
        <end position="414"/>
    </location>
</feature>
<feature type="compositionally biased region" description="Low complexity" evidence="2">
    <location>
        <begin position="162"/>
        <end position="182"/>
    </location>
</feature>
<accession>A0A2A6CQA4</accession>
<protein>
    <submittedName>
        <fullName evidence="5">Uncharacterized protein</fullName>
    </submittedName>
</protein>
<dbReference type="InterPro" id="IPR040676">
    <property type="entry name" value="DUF5641"/>
</dbReference>
<dbReference type="Gene3D" id="2.40.70.10">
    <property type="entry name" value="Acid Proteases"/>
    <property type="match status" value="1"/>
</dbReference>
<reference evidence="6" key="1">
    <citation type="journal article" date="2008" name="Nat. Genet.">
        <title>The Pristionchus pacificus genome provides a unique perspective on nematode lifestyle and parasitism.</title>
        <authorList>
            <person name="Dieterich C."/>
            <person name="Clifton S.W."/>
            <person name="Schuster L.N."/>
            <person name="Chinwalla A."/>
            <person name="Delehaunty K."/>
            <person name="Dinkelacker I."/>
            <person name="Fulton L."/>
            <person name="Fulton R."/>
            <person name="Godfrey J."/>
            <person name="Minx P."/>
            <person name="Mitreva M."/>
            <person name="Roeseler W."/>
            <person name="Tian H."/>
            <person name="Witte H."/>
            <person name="Yang S.P."/>
            <person name="Wilson R.K."/>
            <person name="Sommer R.J."/>
        </authorList>
    </citation>
    <scope>NUCLEOTIDE SEQUENCE [LARGE SCALE GENOMIC DNA]</scope>
    <source>
        <strain evidence="6">PS312</strain>
    </source>
</reference>
<name>A0A2A6CQA4_PRIPA</name>
<reference evidence="5" key="2">
    <citation type="submission" date="2022-06" db="UniProtKB">
        <authorList>
            <consortium name="EnsemblMetazoa"/>
        </authorList>
    </citation>
    <scope>IDENTIFICATION</scope>
    <source>
        <strain evidence="5">PS312</strain>
    </source>
</reference>
<accession>A0A8R1Z3A1</accession>
<dbReference type="InterPro" id="IPR005312">
    <property type="entry name" value="DUF1759"/>
</dbReference>
<feature type="region of interest" description="Disordered" evidence="2">
    <location>
        <begin position="155"/>
        <end position="182"/>
    </location>
</feature>
<feature type="domain" description="Integrase zinc-binding" evidence="3">
    <location>
        <begin position="1326"/>
        <end position="1380"/>
    </location>
</feature>
<evidence type="ECO:0000259" key="4">
    <source>
        <dbReference type="Pfam" id="PF18701"/>
    </source>
</evidence>
<dbReference type="InterPro" id="IPR008042">
    <property type="entry name" value="Retrotrans_Pao"/>
</dbReference>
<dbReference type="OrthoDB" id="5920214at2759"/>
<dbReference type="PANTHER" id="PTHR47331">
    <property type="entry name" value="PHD-TYPE DOMAIN-CONTAINING PROTEIN"/>
    <property type="match status" value="1"/>
</dbReference>
<sequence>MTSSFQPTYARLCALHSEAKQTLADFKSVINSFNDVDDFTQLEDKDKELDTALSVFCDKLDNYSSVVDKLNRRVEQMAIETEDQRKDKKKEIDIFQHFMQQEDKELDFDQVYLNGSFLENIRKKMSITVSNTSSRIKRRAECDYIRSITSIPQSHSTTIPLQNQSNSSDNSSQPSQSMQPSPVVLQNELITSVLSRIVENSTVAPLPAITLTSFDGESTQWESFHSQYMNMIHPRSHLSNHEKLVYLRNALKGAALRTVEGIPISNDRLDETIDRLKEVFGQSNRTNTILINQLLAIRPKSQSLEDQLECTQRFMNKVYQLNDKSVVDNFPLIHQIASTIHSKHLEKMFKQQPSTMTEALRIIETDLLERIQISNLKSTFRSHTVSDFPSNMKDRDSGSNNEKGKFKPRGGGSSNSPPCVYCGTHAYSDCPTITSIADRKAILKEKRLCFKCLSSKHLFTQCDRKCQSCSKLHHKSICDSNQKQNQSSIHTVTSSQPSHPLPRLYTSPATLQNPKTNGLVSSNVLLDSGAMVSLITRSLADKLCLKPHDTRAMSLVGLGGEKTGGDMYDVVNVNIVTTKGLLSIEAIVMDSIITTPINLHPLSVEDYAVVQSHCGNVPHLTEFSITSPDLLISVTVTSEILAGSNEVNLSSGYKLILSSLGPIIIGEKKSHQINSNRSIPKQSILTSLIRDVPFETRVAQYLSVDEAARDYSTTEAEARAESNHNVEQHFHDTVQKVGDQYQVQYYLKPESVDLPTNSELAYSRLKSTVHSLSKNFHYLEFYDSIMKEQLSAGMIEHVDSFIPSAHQCHYLAHQAVLRLDKPTTPLRIVIETHLKQSSNPSNEHLISQLINNVYVDNVIINTDQPTPELYSMSKALFEEMHMNLRDYASNSTSFIQSITESDRAPLGDQKLLGIVWNPSTDALSIRIPAFPRHKTETKRTMLSSNASIFDPVGLLQPLTLQAKSLVQKLWCLDLKWDQSVDPSIQSQFHDLLTDIESFHLNIPRYNGMSSSNQIHLVAFADASKLAMGAVIYVWTPERSTIVMSRSRLAPAKSKATIPKLELNALVMAHTLLRYIVDSIRKEFPTSIIHTHVYSDSAIALFWCLNDPNKKNNGTFVANRVHSIREIADALSSTPKVCYNPPKYVKTDSNPADHISRGLSASEMNNPDHMWWNGAPWMKDPPEKWPNDPIPPTADPPYTRIIEFIPTPVIDLDRCSTLSKAIRITGFVLRFIQKITSNSTNGILKAKFNQFPMMSTPLLSVLERDRALQTLIRNHQSCNIQTHDVWIQNGLISKDECDIWRASTRLDHADIPVDTRSPILIPTNRDSRLARLIITDIHEFMFHAGTENVLNQLKRQYWIPRSRQLVKSQVRSCIPCRKTNNLPYPYTSTPPLPSERVSITKPFQCTGIDFIGPFTSNANVKISSLAVRIQSVSNEIDKDYIPPGEENMSRSSAIRQLSRTMLIVDTFWSRWHAEYLTTIRDSKKDPDSLHSYKSSSISPKPGAIVLIIDESGNTPRSTWHMARIISVSGSQATLKSHAGRTIQRPINLIIPLELDAQEELPVSTSTPDCTFQHAMATRSKSRRQAGGNLTHSMSN</sequence>
<dbReference type="Gene3D" id="1.10.340.70">
    <property type="match status" value="1"/>
</dbReference>
<feature type="coiled-coil region" evidence="1">
    <location>
        <begin position="60"/>
        <end position="91"/>
    </location>
</feature>
<dbReference type="InterPro" id="IPR041588">
    <property type="entry name" value="Integrase_H2C2"/>
</dbReference>
<keyword evidence="1" id="KW-0175">Coiled coil</keyword>
<organism evidence="5 6">
    <name type="scientific">Pristionchus pacificus</name>
    <name type="common">Parasitic nematode worm</name>
    <dbReference type="NCBI Taxonomy" id="54126"/>
    <lineage>
        <taxon>Eukaryota</taxon>
        <taxon>Metazoa</taxon>
        <taxon>Ecdysozoa</taxon>
        <taxon>Nematoda</taxon>
        <taxon>Chromadorea</taxon>
        <taxon>Rhabditida</taxon>
        <taxon>Rhabditina</taxon>
        <taxon>Diplogasteromorpha</taxon>
        <taxon>Diplogasteroidea</taxon>
        <taxon>Neodiplogasteridae</taxon>
        <taxon>Pristionchus</taxon>
    </lineage>
</organism>
<feature type="compositionally biased region" description="Basic and acidic residues" evidence="2">
    <location>
        <begin position="392"/>
        <end position="405"/>
    </location>
</feature>
<dbReference type="InterPro" id="IPR021109">
    <property type="entry name" value="Peptidase_aspartic_dom_sf"/>
</dbReference>
<dbReference type="Proteomes" id="UP000005239">
    <property type="component" value="Unassembled WGS sequence"/>
</dbReference>
<dbReference type="Pfam" id="PF03564">
    <property type="entry name" value="DUF1759"/>
    <property type="match status" value="1"/>
</dbReference>
<evidence type="ECO:0000259" key="3">
    <source>
        <dbReference type="Pfam" id="PF17921"/>
    </source>
</evidence>